<name>A0A6J5FL78_9BURK</name>
<dbReference type="EMBL" id="CADIKI010000002">
    <property type="protein sequence ID" value="CAB3780759.1"/>
    <property type="molecule type" value="Genomic_DNA"/>
</dbReference>
<proteinExistence type="predicted"/>
<reference evidence="1 2" key="1">
    <citation type="submission" date="2020-04" db="EMBL/GenBank/DDBJ databases">
        <authorList>
            <person name="De Canck E."/>
        </authorList>
    </citation>
    <scope>NUCLEOTIDE SEQUENCE [LARGE SCALE GENOMIC DNA]</scope>
    <source>
        <strain evidence="1 2">LMG 27177</strain>
    </source>
</reference>
<keyword evidence="2" id="KW-1185">Reference proteome</keyword>
<dbReference type="Proteomes" id="UP000494252">
    <property type="component" value="Unassembled WGS sequence"/>
</dbReference>
<evidence type="ECO:0000313" key="2">
    <source>
        <dbReference type="Proteomes" id="UP000494252"/>
    </source>
</evidence>
<dbReference type="RefSeq" id="WP_175158354.1">
    <property type="nucleotide sequence ID" value="NZ_CADIKI010000002.1"/>
</dbReference>
<sequence>MTHIYDIGCDYDLEYDMVSDAERARRRRIFESFMREIVSYMEDEIPDDLTRCIPAMKLLMEMKEGREPPQEIAIQLDMILGGQRFVGKL</sequence>
<gene>
    <name evidence="1" type="ORF">LMG27177_00994</name>
</gene>
<evidence type="ECO:0000313" key="1">
    <source>
        <dbReference type="EMBL" id="CAB3780759.1"/>
    </source>
</evidence>
<dbReference type="AlphaFoldDB" id="A0A6J5FL78"/>
<accession>A0A6J5FL78</accession>
<protein>
    <submittedName>
        <fullName evidence="1">Uncharacterized protein</fullName>
    </submittedName>
</protein>
<organism evidence="1 2">
    <name type="scientific">Paraburkholderia fynbosensis</name>
    <dbReference type="NCBI Taxonomy" id="1200993"/>
    <lineage>
        <taxon>Bacteria</taxon>
        <taxon>Pseudomonadati</taxon>
        <taxon>Pseudomonadota</taxon>
        <taxon>Betaproteobacteria</taxon>
        <taxon>Burkholderiales</taxon>
        <taxon>Burkholderiaceae</taxon>
        <taxon>Paraburkholderia</taxon>
    </lineage>
</organism>